<dbReference type="InterPro" id="IPR007325">
    <property type="entry name" value="KFase/CYL"/>
</dbReference>
<dbReference type="Gene3D" id="3.50.30.50">
    <property type="entry name" value="Putative cyclase"/>
    <property type="match status" value="1"/>
</dbReference>
<gene>
    <name evidence="1" type="ORF">Q4610_10945</name>
</gene>
<dbReference type="RefSeq" id="WP_304535984.1">
    <property type="nucleotide sequence ID" value="NZ_JAUQOM010000004.1"/>
</dbReference>
<dbReference type="PANTHER" id="PTHR31118:SF12">
    <property type="entry name" value="CYCLASE-LIKE PROTEIN 2"/>
    <property type="match status" value="1"/>
</dbReference>
<keyword evidence="1" id="KW-0378">Hydrolase</keyword>
<dbReference type="SUPFAM" id="SSF102198">
    <property type="entry name" value="Putative cyclase"/>
    <property type="match status" value="1"/>
</dbReference>
<keyword evidence="2" id="KW-1185">Reference proteome</keyword>
<protein>
    <submittedName>
        <fullName evidence="1">Cyclase family protein</fullName>
        <ecNumber evidence="1">3.5.-.-</ecNumber>
    </submittedName>
</protein>
<comment type="caution">
    <text evidence="1">The sequence shown here is derived from an EMBL/GenBank/DDBJ whole genome shotgun (WGS) entry which is preliminary data.</text>
</comment>
<organism evidence="1 2">
    <name type="scientific">Sphingobium cyanobacteriorum</name>
    <dbReference type="NCBI Taxonomy" id="3063954"/>
    <lineage>
        <taxon>Bacteria</taxon>
        <taxon>Pseudomonadati</taxon>
        <taxon>Pseudomonadota</taxon>
        <taxon>Alphaproteobacteria</taxon>
        <taxon>Sphingomonadales</taxon>
        <taxon>Sphingomonadaceae</taxon>
        <taxon>Sphingobium</taxon>
    </lineage>
</organism>
<dbReference type="EC" id="3.5.-.-" evidence="1"/>
<accession>A0ABT8ZLZ1</accession>
<dbReference type="Proteomes" id="UP001176471">
    <property type="component" value="Unassembled WGS sequence"/>
</dbReference>
<name>A0ABT8ZLZ1_9SPHN</name>
<evidence type="ECO:0000313" key="2">
    <source>
        <dbReference type="Proteomes" id="UP001176471"/>
    </source>
</evidence>
<dbReference type="PANTHER" id="PTHR31118">
    <property type="entry name" value="CYCLASE-LIKE PROTEIN 2"/>
    <property type="match status" value="1"/>
</dbReference>
<dbReference type="EMBL" id="JAUQOM010000004">
    <property type="protein sequence ID" value="MDO7835559.1"/>
    <property type="molecule type" value="Genomic_DNA"/>
</dbReference>
<dbReference type="InterPro" id="IPR037175">
    <property type="entry name" value="KFase_sf"/>
</dbReference>
<dbReference type="Pfam" id="PF04199">
    <property type="entry name" value="Cyclase"/>
    <property type="match status" value="1"/>
</dbReference>
<reference evidence="1" key="1">
    <citation type="submission" date="2023-07" db="EMBL/GenBank/DDBJ databases">
        <title>Bacterial whole genome sequence for Sphingobium sp. HBC34.</title>
        <authorList>
            <person name="Le V."/>
            <person name="Ko S.-R."/>
            <person name="Ahn C.-Y."/>
            <person name="Oh H.-M."/>
        </authorList>
    </citation>
    <scope>NUCLEOTIDE SEQUENCE</scope>
    <source>
        <strain evidence="1">HBC34</strain>
    </source>
</reference>
<sequence length="263" mass="28250">MTAVETVLSGLTSGIASGGIAVVDLTNTLSPDFPVIVLPAEFGQCEPFRMETVSRYDGDGPAWYWNNISMNEHTGTHFDAPAHWITGKDVPNGTVDRLPPADFIHPAVVIDISAQAAADEDFILTRAFLEAWEASHGPIPPRHWILLRTDWYKRVGTLAYLNLKEDGAHSPGPDAEAMRFLVHERACIGLGVETVGTDAGQAAHFEEPLPAHSVLHGNGRYGLQCLTNLDQLPVRGAVIVATPLKIQGGSGSPLRVIALKPGL</sequence>
<evidence type="ECO:0000313" key="1">
    <source>
        <dbReference type="EMBL" id="MDO7835559.1"/>
    </source>
</evidence>
<dbReference type="GO" id="GO:0016787">
    <property type="term" value="F:hydrolase activity"/>
    <property type="evidence" value="ECO:0007669"/>
    <property type="project" value="UniProtKB-KW"/>
</dbReference>
<proteinExistence type="predicted"/>